<name>A0A9N8D2H4_PRORE</name>
<proteinExistence type="predicted"/>
<dbReference type="InterPro" id="IPR022304">
    <property type="entry name" value="ICE_PFGI_1_ParB"/>
</dbReference>
<comment type="caution">
    <text evidence="2">The sequence shown here is derived from an EMBL/GenBank/DDBJ whole genome shotgun (WGS) entry which is preliminary data.</text>
</comment>
<dbReference type="AlphaFoldDB" id="A0A9N8D2H4"/>
<dbReference type="Proteomes" id="UP000834611">
    <property type="component" value="Unassembled WGS sequence"/>
</dbReference>
<sequence>MKTKTQLQGRLGKALLQGNPLNAYVEESPVIPSSEMPMILTLDQLRPNPDNPRIGKNPRYDEIKDSIRQRGLDSVPKVTQSPGSQIYIFSDGGNTRYQILSELWQETQDQRFYRLHVLFKPWPGRRQCLIGHMAENVARGGLTFLEKAQGVNTLRGLYEEEQGKKLSLRALAQHINADGLPISFSHISKMEDTLANLAPYMPRSLEAGLGRHQIEALLSLRSTLKKLAPELPELIDCFNKTCERIDTQDYFMYDAFVDELIGLLLRDCPSLKFDYDRWLFELKVNKGKPISPEGNPGADDVLDSGVTASAQCEVNEPVSPTPHHSAPALESADKATAPLDADSPVLSEQLSPRECHDNKADAGTAHDNANKGVSTSEGAQPKPVESVSLSCADIWPLLTHQADIEHLQVQAYRTLFELSNQLDLSTSFMASSGVHSPGFITAPDNSALSLIMSAFSNGDEQLDDVSAALKHLLTGGTQADNQPVLNDAQFLLWMKLMYTLRCLFAQQRNVEPGIADDDEEFDYPPSSHITPEHILNGGDKHGNPASSGR</sequence>
<evidence type="ECO:0000313" key="3">
    <source>
        <dbReference type="Proteomes" id="UP000834611"/>
    </source>
</evidence>
<dbReference type="SUPFAM" id="SSF110849">
    <property type="entry name" value="ParB/Sulfiredoxin"/>
    <property type="match status" value="1"/>
</dbReference>
<feature type="region of interest" description="Disordered" evidence="1">
    <location>
        <begin position="343"/>
        <end position="383"/>
    </location>
</feature>
<feature type="compositionally biased region" description="Basic and acidic residues" evidence="1">
    <location>
        <begin position="351"/>
        <end position="360"/>
    </location>
</feature>
<evidence type="ECO:0000313" key="2">
    <source>
        <dbReference type="EMBL" id="CAB5688589.1"/>
    </source>
</evidence>
<dbReference type="NCBIfam" id="TIGR03764">
    <property type="entry name" value="ICE_PFGI_1_parB"/>
    <property type="match status" value="1"/>
</dbReference>
<reference evidence="2" key="1">
    <citation type="submission" date="2020-05" db="EMBL/GenBank/DDBJ databases">
        <authorList>
            <person name="Delgado-Blas J."/>
        </authorList>
    </citation>
    <scope>NUCLEOTIDE SEQUENCE</scope>
    <source>
        <strain evidence="2">BB1453</strain>
    </source>
</reference>
<organism evidence="2 3">
    <name type="scientific">Providencia rettgeri</name>
    <dbReference type="NCBI Taxonomy" id="587"/>
    <lineage>
        <taxon>Bacteria</taxon>
        <taxon>Pseudomonadati</taxon>
        <taxon>Pseudomonadota</taxon>
        <taxon>Gammaproteobacteria</taxon>
        <taxon>Enterobacterales</taxon>
        <taxon>Morganellaceae</taxon>
        <taxon>Providencia</taxon>
    </lineage>
</organism>
<gene>
    <name evidence="2" type="ORF">GHA_01746</name>
</gene>
<dbReference type="EMBL" id="CAHPSF010000003">
    <property type="protein sequence ID" value="CAB5688589.1"/>
    <property type="molecule type" value="Genomic_DNA"/>
</dbReference>
<dbReference type="InterPro" id="IPR036086">
    <property type="entry name" value="ParB/Sulfiredoxin_sf"/>
</dbReference>
<evidence type="ECO:0000256" key="1">
    <source>
        <dbReference type="SAM" id="MobiDB-lite"/>
    </source>
</evidence>
<protein>
    <submittedName>
        <fullName evidence="2">Integrating conjugative element, PFGI_1 class, ParB family protein</fullName>
    </submittedName>
</protein>
<dbReference type="RefSeq" id="WP_239407331.1">
    <property type="nucleotide sequence ID" value="NZ_CAHPRV010000007.1"/>
</dbReference>
<feature type="region of interest" description="Disordered" evidence="1">
    <location>
        <begin position="515"/>
        <end position="549"/>
    </location>
</feature>
<accession>A0A9N8D2H4</accession>